<sequence length="164" mass="18932">MELFTPELGLVFWMFIAFAILFIVLWKWGWPVILKNMDERADTIDKGVEYAKEAKAQLDSARADAQKYIDEARKQQAEMLRDAAKMKSQIIEEAKKEASEEAKKVMDAAKVSIEQSRKEAELQFRNEVSKFSLDIAEKMVRNNLQSDKAQSELVNKLLDEIENN</sequence>
<comment type="caution">
    <text evidence="1">The sequence shown here is derived from an EMBL/GenBank/DDBJ whole genome shotgun (WGS) entry which is preliminary data.</text>
</comment>
<evidence type="ECO:0000313" key="1">
    <source>
        <dbReference type="EMBL" id="TGY78042.1"/>
    </source>
</evidence>
<dbReference type="Proteomes" id="UP000306319">
    <property type="component" value="Unassembled WGS sequence"/>
</dbReference>
<organism evidence="1 2">
    <name type="scientific">Lepagella muris</name>
    <dbReference type="NCBI Taxonomy" id="3032870"/>
    <lineage>
        <taxon>Bacteria</taxon>
        <taxon>Pseudomonadati</taxon>
        <taxon>Bacteroidota</taxon>
        <taxon>Bacteroidia</taxon>
        <taxon>Bacteroidales</taxon>
        <taxon>Muribaculaceae</taxon>
        <taxon>Lepagella</taxon>
    </lineage>
</organism>
<proteinExistence type="predicted"/>
<dbReference type="EMBL" id="SRYB01000017">
    <property type="protein sequence ID" value="TGY78042.1"/>
    <property type="molecule type" value="Genomic_DNA"/>
</dbReference>
<accession>A0AC61REI1</accession>
<name>A0AC61REI1_9BACT</name>
<gene>
    <name evidence="1" type="ORF">E5331_11870</name>
</gene>
<keyword evidence="2" id="KW-1185">Reference proteome</keyword>
<reference evidence="1" key="1">
    <citation type="submission" date="2019-04" db="EMBL/GenBank/DDBJ databases">
        <title>Microbes associate with the intestines of laboratory mice.</title>
        <authorList>
            <person name="Navarre W."/>
            <person name="Wong E."/>
            <person name="Huang K."/>
            <person name="Tropini C."/>
            <person name="Ng K."/>
            <person name="Yu B."/>
        </authorList>
    </citation>
    <scope>NUCLEOTIDE SEQUENCE</scope>
    <source>
        <strain evidence="1">NM04_E33</strain>
    </source>
</reference>
<protein>
    <submittedName>
        <fullName evidence="1">ATP synthase F0 subunit B</fullName>
    </submittedName>
</protein>
<evidence type="ECO:0000313" key="2">
    <source>
        <dbReference type="Proteomes" id="UP000306319"/>
    </source>
</evidence>